<keyword evidence="1 4" id="KW-0489">Methyltransferase</keyword>
<dbReference type="EMBL" id="FNCJ01000022">
    <property type="protein sequence ID" value="SDI41206.1"/>
    <property type="molecule type" value="Genomic_DNA"/>
</dbReference>
<dbReference type="InterPro" id="IPR029063">
    <property type="entry name" value="SAM-dependent_MTases_sf"/>
</dbReference>
<evidence type="ECO:0000313" key="4">
    <source>
        <dbReference type="EMBL" id="SDI41206.1"/>
    </source>
</evidence>
<evidence type="ECO:0000313" key="5">
    <source>
        <dbReference type="Proteomes" id="UP000199706"/>
    </source>
</evidence>
<dbReference type="PROSITE" id="PS51682">
    <property type="entry name" value="SAM_OMT_I"/>
    <property type="match status" value="1"/>
</dbReference>
<evidence type="ECO:0000256" key="1">
    <source>
        <dbReference type="ARBA" id="ARBA00022603"/>
    </source>
</evidence>
<dbReference type="SUPFAM" id="SSF53335">
    <property type="entry name" value="S-adenosyl-L-methionine-dependent methyltransferases"/>
    <property type="match status" value="1"/>
</dbReference>
<organism evidence="4 5">
    <name type="scientific">Paraburkholderia phenazinium</name>
    <dbReference type="NCBI Taxonomy" id="60549"/>
    <lineage>
        <taxon>Bacteria</taxon>
        <taxon>Pseudomonadati</taxon>
        <taxon>Pseudomonadota</taxon>
        <taxon>Betaproteobacteria</taxon>
        <taxon>Burkholderiales</taxon>
        <taxon>Burkholderiaceae</taxon>
        <taxon>Paraburkholderia</taxon>
    </lineage>
</organism>
<dbReference type="GO" id="GO:0032259">
    <property type="term" value="P:methylation"/>
    <property type="evidence" value="ECO:0007669"/>
    <property type="project" value="UniProtKB-KW"/>
</dbReference>
<evidence type="ECO:0000256" key="2">
    <source>
        <dbReference type="ARBA" id="ARBA00022679"/>
    </source>
</evidence>
<dbReference type="GO" id="GO:0008171">
    <property type="term" value="F:O-methyltransferase activity"/>
    <property type="evidence" value="ECO:0007669"/>
    <property type="project" value="InterPro"/>
</dbReference>
<proteinExistence type="predicted"/>
<dbReference type="Pfam" id="PF13578">
    <property type="entry name" value="Methyltransf_24"/>
    <property type="match status" value="1"/>
</dbReference>
<dbReference type="Proteomes" id="UP000199706">
    <property type="component" value="Unassembled WGS sequence"/>
</dbReference>
<dbReference type="InterPro" id="IPR002935">
    <property type="entry name" value="SAM_O-MeTrfase"/>
</dbReference>
<keyword evidence="3" id="KW-0949">S-adenosyl-L-methionine</keyword>
<reference evidence="4 5" key="1">
    <citation type="submission" date="2016-10" db="EMBL/GenBank/DDBJ databases">
        <authorList>
            <person name="de Groot N.N."/>
        </authorList>
    </citation>
    <scope>NUCLEOTIDE SEQUENCE [LARGE SCALE GENOMIC DNA]</scope>
    <source>
        <strain evidence="4 5">LMG 2247</strain>
    </source>
</reference>
<dbReference type="Gene3D" id="3.40.50.150">
    <property type="entry name" value="Vaccinia Virus protein VP39"/>
    <property type="match status" value="1"/>
</dbReference>
<sequence>MTTQMTASPLIATIATDRVKATLDRLYAETLRVDPLVRQAAQRDGFESEADAGFYRAMREAYMPVTPEMGGLLYLLARSIGARTLIEYGTSFGLSTLFLAAALRDNGGGVLISTEIEAHKAAQARLNLAEAGLDDLVEIRLGDATHTLAEGCPDGIDFVLLDGAKSDYLPVLKMLEPRLRAGALISADNSEMAGARAFVDYVREPRNGYLCASLFTQALGAYHANQIVMRM</sequence>
<keyword evidence="2 4" id="KW-0808">Transferase</keyword>
<evidence type="ECO:0000256" key="3">
    <source>
        <dbReference type="ARBA" id="ARBA00022691"/>
    </source>
</evidence>
<protein>
    <submittedName>
        <fullName evidence="4">Methyltransferase domain-containing protein</fullName>
    </submittedName>
</protein>
<name>A0A1G8KCL6_9BURK</name>
<gene>
    <name evidence="4" type="ORF">SAMN05216466_12280</name>
</gene>
<accession>A0A1G8KCL6</accession>
<dbReference type="PANTHER" id="PTHR43167">
    <property type="entry name" value="PUTATIVE (AFU_ORTHOLOGUE AFUA_6G01830)-RELATED"/>
    <property type="match status" value="1"/>
</dbReference>
<dbReference type="PANTHER" id="PTHR43167:SF1">
    <property type="entry name" value="PUTATIVE (AFU_ORTHOLOGUE AFUA_6G01830)-RELATED"/>
    <property type="match status" value="1"/>
</dbReference>
<dbReference type="AlphaFoldDB" id="A0A1G8KCL6"/>